<dbReference type="Pfam" id="PF01098">
    <property type="entry name" value="FTSW_RODA_SPOVE"/>
    <property type="match status" value="1"/>
</dbReference>
<evidence type="ECO:0000256" key="10">
    <source>
        <dbReference type="ARBA" id="ARBA00033270"/>
    </source>
</evidence>
<evidence type="ECO:0000256" key="15">
    <source>
        <dbReference type="ARBA" id="ARBA00049902"/>
    </source>
</evidence>
<feature type="transmembrane region" description="Helical" evidence="16">
    <location>
        <begin position="43"/>
        <end position="63"/>
    </location>
</feature>
<evidence type="ECO:0000256" key="13">
    <source>
        <dbReference type="ARBA" id="ARBA00041418"/>
    </source>
</evidence>
<dbReference type="GO" id="GO:0008955">
    <property type="term" value="F:peptidoglycan glycosyltransferase activity"/>
    <property type="evidence" value="ECO:0007669"/>
    <property type="project" value="UniProtKB-EC"/>
</dbReference>
<dbReference type="GO" id="GO:0015648">
    <property type="term" value="F:lipid-linked peptidoglycan transporter activity"/>
    <property type="evidence" value="ECO:0007669"/>
    <property type="project" value="TreeGrafter"/>
</dbReference>
<name>A0AB39VGG2_9FUSO</name>
<evidence type="ECO:0000256" key="7">
    <source>
        <dbReference type="ARBA" id="ARBA00022989"/>
    </source>
</evidence>
<dbReference type="KEGG" id="lrug:AB8B22_10560"/>
<accession>A0AB39VGG2</accession>
<dbReference type="GO" id="GO:0005886">
    <property type="term" value="C:plasma membrane"/>
    <property type="evidence" value="ECO:0007669"/>
    <property type="project" value="TreeGrafter"/>
</dbReference>
<dbReference type="RefSeq" id="WP_314080720.1">
    <property type="nucleotide sequence ID" value="NZ_CP165644.1"/>
</dbReference>
<comment type="subcellular location">
    <subcellularLocation>
        <location evidence="1">Membrane</location>
        <topology evidence="1">Multi-pass membrane protein</topology>
    </subcellularLocation>
</comment>
<keyword evidence="7 16" id="KW-1133">Transmembrane helix</keyword>
<protein>
    <recommendedName>
        <fullName evidence="12">Probable peptidoglycan glycosyltransferase FtsW</fullName>
        <ecNumber evidence="14">2.4.99.28</ecNumber>
    </recommendedName>
    <alternativeName>
        <fullName evidence="13">Cell division protein FtsW</fullName>
    </alternativeName>
    <alternativeName>
        <fullName evidence="10">Cell wall polymerase</fullName>
    </alternativeName>
    <alternativeName>
        <fullName evidence="9">Peptidoglycan polymerase</fullName>
    </alternativeName>
</protein>
<evidence type="ECO:0000256" key="11">
    <source>
        <dbReference type="ARBA" id="ARBA00038053"/>
    </source>
</evidence>
<dbReference type="GO" id="GO:0008360">
    <property type="term" value="P:regulation of cell shape"/>
    <property type="evidence" value="ECO:0007669"/>
    <property type="project" value="UniProtKB-KW"/>
</dbReference>
<dbReference type="EMBL" id="CP165644">
    <property type="protein sequence ID" value="XDU66790.1"/>
    <property type="molecule type" value="Genomic_DNA"/>
</dbReference>
<feature type="transmembrane region" description="Helical" evidence="16">
    <location>
        <begin position="115"/>
        <end position="132"/>
    </location>
</feature>
<keyword evidence="2" id="KW-0328">Glycosyltransferase</keyword>
<feature type="transmembrane region" description="Helical" evidence="16">
    <location>
        <begin position="174"/>
        <end position="205"/>
    </location>
</feature>
<evidence type="ECO:0000256" key="8">
    <source>
        <dbReference type="ARBA" id="ARBA00023136"/>
    </source>
</evidence>
<evidence type="ECO:0000256" key="9">
    <source>
        <dbReference type="ARBA" id="ARBA00032370"/>
    </source>
</evidence>
<organism evidence="17">
    <name type="scientific">Leptotrichia rugosa</name>
    <dbReference type="NCBI Taxonomy" id="3239302"/>
    <lineage>
        <taxon>Bacteria</taxon>
        <taxon>Fusobacteriati</taxon>
        <taxon>Fusobacteriota</taxon>
        <taxon>Fusobacteriia</taxon>
        <taxon>Fusobacteriales</taxon>
        <taxon>Leptotrichiaceae</taxon>
        <taxon>Leptotrichia</taxon>
    </lineage>
</organism>
<evidence type="ECO:0000256" key="14">
    <source>
        <dbReference type="ARBA" id="ARBA00044770"/>
    </source>
</evidence>
<feature type="transmembrane region" description="Helical" evidence="16">
    <location>
        <begin position="75"/>
        <end position="95"/>
    </location>
</feature>
<comment type="catalytic activity">
    <reaction evidence="15">
        <text>[GlcNAc-(1-&gt;4)-Mur2Ac(oyl-L-Ala-gamma-D-Glu-L-Lys-D-Ala-D-Ala)](n)-di-trans,octa-cis-undecaprenyl diphosphate + beta-D-GlcNAc-(1-&gt;4)-Mur2Ac(oyl-L-Ala-gamma-D-Glu-L-Lys-D-Ala-D-Ala)-di-trans,octa-cis-undecaprenyl diphosphate = [GlcNAc-(1-&gt;4)-Mur2Ac(oyl-L-Ala-gamma-D-Glu-L-Lys-D-Ala-D-Ala)](n+1)-di-trans,octa-cis-undecaprenyl diphosphate + di-trans,octa-cis-undecaprenyl diphosphate + H(+)</text>
        <dbReference type="Rhea" id="RHEA:23708"/>
        <dbReference type="Rhea" id="RHEA-COMP:9602"/>
        <dbReference type="Rhea" id="RHEA-COMP:9603"/>
        <dbReference type="ChEBI" id="CHEBI:15378"/>
        <dbReference type="ChEBI" id="CHEBI:58405"/>
        <dbReference type="ChEBI" id="CHEBI:60033"/>
        <dbReference type="ChEBI" id="CHEBI:78435"/>
        <dbReference type="EC" id="2.4.99.28"/>
    </reaction>
</comment>
<dbReference type="InterPro" id="IPR001182">
    <property type="entry name" value="FtsW/RodA"/>
</dbReference>
<reference evidence="17" key="1">
    <citation type="submission" date="2024-07" db="EMBL/GenBank/DDBJ databases">
        <authorList>
            <person name="Li X.-J."/>
            <person name="Wang X."/>
        </authorList>
    </citation>
    <scope>NUCLEOTIDE SEQUENCE</scope>
    <source>
        <strain evidence="17">HSP-334</strain>
    </source>
</reference>
<evidence type="ECO:0000256" key="16">
    <source>
        <dbReference type="SAM" id="Phobius"/>
    </source>
</evidence>
<feature type="transmembrane region" description="Helical" evidence="16">
    <location>
        <begin position="273"/>
        <end position="295"/>
    </location>
</feature>
<evidence type="ECO:0000256" key="1">
    <source>
        <dbReference type="ARBA" id="ARBA00004141"/>
    </source>
</evidence>
<evidence type="ECO:0000256" key="5">
    <source>
        <dbReference type="ARBA" id="ARBA00022960"/>
    </source>
</evidence>
<gene>
    <name evidence="17" type="ORF">AB8B22_10560</name>
</gene>
<feature type="transmembrane region" description="Helical" evidence="16">
    <location>
        <begin position="301"/>
        <end position="325"/>
    </location>
</feature>
<evidence type="ECO:0000313" key="17">
    <source>
        <dbReference type="EMBL" id="XDU66790.1"/>
    </source>
</evidence>
<comment type="similarity">
    <text evidence="11">Belongs to the SEDS family. FtsW subfamily.</text>
</comment>
<keyword evidence="8 16" id="KW-0472">Membrane</keyword>
<evidence type="ECO:0000256" key="4">
    <source>
        <dbReference type="ARBA" id="ARBA00022692"/>
    </source>
</evidence>
<dbReference type="GO" id="GO:0009252">
    <property type="term" value="P:peptidoglycan biosynthetic process"/>
    <property type="evidence" value="ECO:0007669"/>
    <property type="project" value="UniProtKB-KW"/>
</dbReference>
<dbReference type="EC" id="2.4.99.28" evidence="14"/>
<dbReference type="GO" id="GO:0051301">
    <property type="term" value="P:cell division"/>
    <property type="evidence" value="ECO:0007669"/>
    <property type="project" value="InterPro"/>
</dbReference>
<evidence type="ECO:0000256" key="12">
    <source>
        <dbReference type="ARBA" id="ARBA00041185"/>
    </source>
</evidence>
<dbReference type="GO" id="GO:0032153">
    <property type="term" value="C:cell division site"/>
    <property type="evidence" value="ECO:0007669"/>
    <property type="project" value="TreeGrafter"/>
</dbReference>
<dbReference type="AlphaFoldDB" id="A0AB39VGG2"/>
<feature type="transmembrane region" description="Helical" evidence="16">
    <location>
        <begin position="337"/>
        <end position="359"/>
    </location>
</feature>
<feature type="transmembrane region" description="Helical" evidence="16">
    <location>
        <begin position="144"/>
        <end position="162"/>
    </location>
</feature>
<keyword evidence="5" id="KW-0133">Cell shape</keyword>
<sequence>MFKNKKFLGTAFIIVILFLLAVSLLTMASVSYPIVPKGQSDFYYLYKQMLWMIGGLACFSFAAMMNYKRYKEIKIFSALYIIGIIGLIAVLLFGSKSKGAVRWIDLLGFRIQPSEFSKLIIIIVVSVLVERLKKKNMIATKPWISALIILGVTGVYSFLIFAEKSYTSMIQVAAIGILMLFISGINLPIFSIISLFLVILGNILLMRDKYRVDRIEGHKNTQVIPFQVQQSLIAIGSGKLTGRGYGNGFQKYKFLPEIHTDYILSGFAEENGFIGVLFLILVYVFLLAIILMVAFKIKDMFAKYLLIGIFVMFATQILGNITVATNMLPSTGISLPLMSYGGSSIFVSMFALGIVYNVIRALYKQEMGDELDEINEVEYMM</sequence>
<dbReference type="PANTHER" id="PTHR30474">
    <property type="entry name" value="CELL CYCLE PROTEIN"/>
    <property type="match status" value="1"/>
</dbReference>
<keyword evidence="4 16" id="KW-0812">Transmembrane</keyword>
<keyword evidence="3" id="KW-0808">Transferase</keyword>
<evidence type="ECO:0000256" key="6">
    <source>
        <dbReference type="ARBA" id="ARBA00022984"/>
    </source>
</evidence>
<keyword evidence="6" id="KW-0573">Peptidoglycan synthesis</keyword>
<proteinExistence type="inferred from homology"/>
<dbReference type="PANTHER" id="PTHR30474:SF2">
    <property type="entry name" value="PEPTIDOGLYCAN GLYCOSYLTRANSFERASE FTSW-RELATED"/>
    <property type="match status" value="1"/>
</dbReference>
<evidence type="ECO:0000256" key="2">
    <source>
        <dbReference type="ARBA" id="ARBA00022676"/>
    </source>
</evidence>
<evidence type="ECO:0000256" key="3">
    <source>
        <dbReference type="ARBA" id="ARBA00022679"/>
    </source>
</evidence>